<keyword evidence="3" id="KW-0804">Transcription</keyword>
<dbReference type="InterPro" id="IPR036388">
    <property type="entry name" value="WH-like_DNA-bd_sf"/>
</dbReference>
<accession>A0ABT9J9Z1</accession>
<dbReference type="PRINTS" id="PR00598">
    <property type="entry name" value="HTHMARR"/>
</dbReference>
<proteinExistence type="predicted"/>
<dbReference type="PANTHER" id="PTHR33164:SF95">
    <property type="entry name" value="TRANSCRIPTIONAL REGULATOR"/>
    <property type="match status" value="1"/>
</dbReference>
<name>A0ABT9J9Z1_9RHOB</name>
<keyword evidence="2" id="KW-0238">DNA-binding</keyword>
<sequence length="154" mass="16791">MTQIYDLPGHQIRRLHQISVAVFAAQTRAAGFDLTPVQYAALASLRDHPGIDQATLAGLIAYDRVTIGGVVSRLEARGYLQRKVRDGDRRARSLTLTERGESLLATIQPAVRATQDQLMAGLAPDERDAFMRLLAKLTEAGNHLSRAPFEGGEA</sequence>
<gene>
    <name evidence="5" type="ORF">Q5Y72_05985</name>
</gene>
<dbReference type="PROSITE" id="PS50995">
    <property type="entry name" value="HTH_MARR_2"/>
    <property type="match status" value="1"/>
</dbReference>
<dbReference type="InterPro" id="IPR023187">
    <property type="entry name" value="Tscrpt_reg_MarR-type_CS"/>
</dbReference>
<keyword evidence="6" id="KW-1185">Reference proteome</keyword>
<dbReference type="Pfam" id="PF01047">
    <property type="entry name" value="MarR"/>
    <property type="match status" value="1"/>
</dbReference>
<organism evidence="5 6">
    <name type="scientific">Paracoccus spongiarum</name>
    <dbReference type="NCBI Taxonomy" id="3064387"/>
    <lineage>
        <taxon>Bacteria</taxon>
        <taxon>Pseudomonadati</taxon>
        <taxon>Pseudomonadota</taxon>
        <taxon>Alphaproteobacteria</taxon>
        <taxon>Rhodobacterales</taxon>
        <taxon>Paracoccaceae</taxon>
        <taxon>Paracoccus</taxon>
    </lineage>
</organism>
<dbReference type="Proteomes" id="UP001224997">
    <property type="component" value="Unassembled WGS sequence"/>
</dbReference>
<dbReference type="Gene3D" id="1.10.10.10">
    <property type="entry name" value="Winged helix-like DNA-binding domain superfamily/Winged helix DNA-binding domain"/>
    <property type="match status" value="1"/>
</dbReference>
<evidence type="ECO:0000256" key="2">
    <source>
        <dbReference type="ARBA" id="ARBA00023125"/>
    </source>
</evidence>
<feature type="domain" description="HTH marR-type" evidence="4">
    <location>
        <begin position="1"/>
        <end position="139"/>
    </location>
</feature>
<evidence type="ECO:0000256" key="3">
    <source>
        <dbReference type="ARBA" id="ARBA00023163"/>
    </source>
</evidence>
<dbReference type="SMART" id="SM00347">
    <property type="entry name" value="HTH_MARR"/>
    <property type="match status" value="1"/>
</dbReference>
<dbReference type="PROSITE" id="PS01117">
    <property type="entry name" value="HTH_MARR_1"/>
    <property type="match status" value="1"/>
</dbReference>
<evidence type="ECO:0000313" key="5">
    <source>
        <dbReference type="EMBL" id="MDP5306636.1"/>
    </source>
</evidence>
<evidence type="ECO:0000259" key="4">
    <source>
        <dbReference type="PROSITE" id="PS50995"/>
    </source>
</evidence>
<evidence type="ECO:0000256" key="1">
    <source>
        <dbReference type="ARBA" id="ARBA00023015"/>
    </source>
</evidence>
<evidence type="ECO:0000313" key="6">
    <source>
        <dbReference type="Proteomes" id="UP001224997"/>
    </source>
</evidence>
<dbReference type="SUPFAM" id="SSF46785">
    <property type="entry name" value="Winged helix' DNA-binding domain"/>
    <property type="match status" value="1"/>
</dbReference>
<dbReference type="RefSeq" id="WP_305962485.1">
    <property type="nucleotide sequence ID" value="NZ_JAVAMQ010000004.1"/>
</dbReference>
<dbReference type="PANTHER" id="PTHR33164">
    <property type="entry name" value="TRANSCRIPTIONAL REGULATOR, MARR FAMILY"/>
    <property type="match status" value="1"/>
</dbReference>
<comment type="caution">
    <text evidence="5">The sequence shown here is derived from an EMBL/GenBank/DDBJ whole genome shotgun (WGS) entry which is preliminary data.</text>
</comment>
<protein>
    <submittedName>
        <fullName evidence="5">MarR family transcriptional regulator</fullName>
    </submittedName>
</protein>
<keyword evidence="1" id="KW-0805">Transcription regulation</keyword>
<dbReference type="InterPro" id="IPR036390">
    <property type="entry name" value="WH_DNA-bd_sf"/>
</dbReference>
<dbReference type="InterPro" id="IPR000835">
    <property type="entry name" value="HTH_MarR-typ"/>
</dbReference>
<reference evidence="5 6" key="1">
    <citation type="submission" date="2023-08" db="EMBL/GenBank/DDBJ databases">
        <authorList>
            <person name="Park J.-S."/>
        </authorList>
    </citation>
    <scope>NUCLEOTIDE SEQUENCE [LARGE SCALE GENOMIC DNA]</scope>
    <source>
        <strain evidence="5 6">2205BS29-5</strain>
    </source>
</reference>
<dbReference type="EMBL" id="JAVAMQ010000004">
    <property type="protein sequence ID" value="MDP5306636.1"/>
    <property type="molecule type" value="Genomic_DNA"/>
</dbReference>
<dbReference type="InterPro" id="IPR039422">
    <property type="entry name" value="MarR/SlyA-like"/>
</dbReference>